<accession>A0A401G6V5</accession>
<dbReference type="EMBL" id="BFAD01000001">
    <property type="protein sequence ID" value="GBE77888.1"/>
    <property type="molecule type" value="Genomic_DNA"/>
</dbReference>
<proteinExistence type="predicted"/>
<reference evidence="2 3" key="1">
    <citation type="journal article" date="2018" name="Sci. Rep.">
        <title>Genome sequence of the cauliflower mushroom Sparassis crispa (Hanabiratake) and its association with beneficial usage.</title>
        <authorList>
            <person name="Kiyama R."/>
            <person name="Furutani Y."/>
            <person name="Kawaguchi K."/>
            <person name="Nakanishi T."/>
        </authorList>
    </citation>
    <scope>NUCLEOTIDE SEQUENCE [LARGE SCALE GENOMIC DNA]</scope>
</reference>
<dbReference type="GeneID" id="38774805"/>
<sequence>MIREKKRAARAAEPRHTCWTWTASARTTWDTADMAEKPKGNERLERATGGKEDEMRSEKKRNGEARIDLAPAARVR</sequence>
<feature type="region of interest" description="Disordered" evidence="1">
    <location>
        <begin position="29"/>
        <end position="76"/>
    </location>
</feature>
<dbReference type="InParanoid" id="A0A401G6V5"/>
<evidence type="ECO:0000256" key="1">
    <source>
        <dbReference type="SAM" id="MobiDB-lite"/>
    </source>
</evidence>
<evidence type="ECO:0000313" key="3">
    <source>
        <dbReference type="Proteomes" id="UP000287166"/>
    </source>
</evidence>
<dbReference type="Proteomes" id="UP000287166">
    <property type="component" value="Unassembled WGS sequence"/>
</dbReference>
<dbReference type="AlphaFoldDB" id="A0A401G6V5"/>
<organism evidence="2 3">
    <name type="scientific">Sparassis crispa</name>
    <dbReference type="NCBI Taxonomy" id="139825"/>
    <lineage>
        <taxon>Eukaryota</taxon>
        <taxon>Fungi</taxon>
        <taxon>Dikarya</taxon>
        <taxon>Basidiomycota</taxon>
        <taxon>Agaricomycotina</taxon>
        <taxon>Agaricomycetes</taxon>
        <taxon>Polyporales</taxon>
        <taxon>Sparassidaceae</taxon>
        <taxon>Sparassis</taxon>
    </lineage>
</organism>
<evidence type="ECO:0000313" key="2">
    <source>
        <dbReference type="EMBL" id="GBE77888.1"/>
    </source>
</evidence>
<keyword evidence="3" id="KW-1185">Reference proteome</keyword>
<name>A0A401G6V5_9APHY</name>
<feature type="compositionally biased region" description="Basic and acidic residues" evidence="1">
    <location>
        <begin position="34"/>
        <end position="67"/>
    </location>
</feature>
<protein>
    <submittedName>
        <fullName evidence="2">Uncharacterized protein</fullName>
    </submittedName>
</protein>
<comment type="caution">
    <text evidence="2">The sequence shown here is derived from an EMBL/GenBank/DDBJ whole genome shotgun (WGS) entry which is preliminary data.</text>
</comment>
<gene>
    <name evidence="2" type="ORF">SCP_0107700</name>
</gene>
<dbReference type="RefSeq" id="XP_027608801.1">
    <property type="nucleotide sequence ID" value="XM_027753000.1"/>
</dbReference>